<proteinExistence type="inferred from homology"/>
<organism evidence="6 7">
    <name type="scientific">Acanthosepion pharaonis</name>
    <name type="common">Pharaoh cuttlefish</name>
    <name type="synonym">Sepia pharaonis</name>
    <dbReference type="NCBI Taxonomy" id="158019"/>
    <lineage>
        <taxon>Eukaryota</taxon>
        <taxon>Metazoa</taxon>
        <taxon>Spiralia</taxon>
        <taxon>Lophotrochozoa</taxon>
        <taxon>Mollusca</taxon>
        <taxon>Cephalopoda</taxon>
        <taxon>Coleoidea</taxon>
        <taxon>Decapodiformes</taxon>
        <taxon>Sepiida</taxon>
        <taxon>Sepiina</taxon>
        <taxon>Sepiidae</taxon>
        <taxon>Acanthosepion</taxon>
    </lineage>
</organism>
<comment type="caution">
    <text evidence="6">The sequence shown here is derived from an EMBL/GenBank/DDBJ whole genome shotgun (WGS) entry which is preliminary data.</text>
</comment>
<comment type="similarity">
    <text evidence="4">Belongs to the FMO family.</text>
</comment>
<keyword evidence="7" id="KW-1185">Reference proteome</keyword>
<keyword evidence="5" id="KW-0812">Transmembrane</keyword>
<dbReference type="Pfam" id="PF00743">
    <property type="entry name" value="FMO-like"/>
    <property type="match status" value="1"/>
</dbReference>
<protein>
    <recommendedName>
        <fullName evidence="4">Flavin-containing monooxygenase</fullName>
        <ecNumber evidence="4">1.-.-.-</ecNumber>
    </recommendedName>
</protein>
<keyword evidence="5" id="KW-1133">Transmembrane helix</keyword>
<evidence type="ECO:0000313" key="6">
    <source>
        <dbReference type="EMBL" id="CAE1256187.1"/>
    </source>
</evidence>
<name>A0A812C805_ACAPH</name>
<dbReference type="GO" id="GO:0050660">
    <property type="term" value="F:flavin adenine dinucleotide binding"/>
    <property type="evidence" value="ECO:0007669"/>
    <property type="project" value="InterPro"/>
</dbReference>
<dbReference type="GO" id="GO:0050661">
    <property type="term" value="F:NADP binding"/>
    <property type="evidence" value="ECO:0007669"/>
    <property type="project" value="InterPro"/>
</dbReference>
<evidence type="ECO:0000256" key="1">
    <source>
        <dbReference type="ARBA" id="ARBA00022630"/>
    </source>
</evidence>
<keyword evidence="4" id="KW-0503">Monooxygenase</keyword>
<evidence type="ECO:0000256" key="5">
    <source>
        <dbReference type="SAM" id="Phobius"/>
    </source>
</evidence>
<dbReference type="PANTHER" id="PTHR23023">
    <property type="entry name" value="DIMETHYLANILINE MONOOXYGENASE"/>
    <property type="match status" value="1"/>
</dbReference>
<accession>A0A812C805</accession>
<evidence type="ECO:0000313" key="7">
    <source>
        <dbReference type="Proteomes" id="UP000597762"/>
    </source>
</evidence>
<evidence type="ECO:0000256" key="2">
    <source>
        <dbReference type="ARBA" id="ARBA00022827"/>
    </source>
</evidence>
<keyword evidence="3 4" id="KW-0560">Oxidoreductase</keyword>
<keyword evidence="1 4" id="KW-0285">Flavoprotein</keyword>
<dbReference type="InterPro" id="IPR020946">
    <property type="entry name" value="Flavin_mOase-like"/>
</dbReference>
<dbReference type="GO" id="GO:0004499">
    <property type="term" value="F:N,N-dimethylaniline monooxygenase activity"/>
    <property type="evidence" value="ECO:0007669"/>
    <property type="project" value="InterPro"/>
</dbReference>
<sequence>MYTFGAAAPLHESQCRLATRVFKGLVKLPPKEVMLEEINATLDTQRSVDVIGYQDELCELIGCKPKLCELLLSDPYLGLNAIVGPCTPYQFRLTGPGKWAGARSAILDQWKQMHYPTNKHLKSNLSPWIKDFLIAFGIFFVMIQFLVFGIFLSK</sequence>
<dbReference type="EC" id="1.-.-.-" evidence="4"/>
<dbReference type="EMBL" id="CAHIKZ030001205">
    <property type="protein sequence ID" value="CAE1256187.1"/>
    <property type="molecule type" value="Genomic_DNA"/>
</dbReference>
<dbReference type="Proteomes" id="UP000597762">
    <property type="component" value="Unassembled WGS sequence"/>
</dbReference>
<keyword evidence="5" id="KW-0472">Membrane</keyword>
<gene>
    <name evidence="6" type="ORF">SPHA_30025</name>
</gene>
<dbReference type="OrthoDB" id="6153296at2759"/>
<reference evidence="6" key="1">
    <citation type="submission" date="2021-01" db="EMBL/GenBank/DDBJ databases">
        <authorList>
            <person name="Li R."/>
            <person name="Bekaert M."/>
        </authorList>
    </citation>
    <scope>NUCLEOTIDE SEQUENCE</scope>
    <source>
        <strain evidence="6">Farmed</strain>
    </source>
</reference>
<feature type="transmembrane region" description="Helical" evidence="5">
    <location>
        <begin position="132"/>
        <end position="152"/>
    </location>
</feature>
<evidence type="ECO:0000256" key="3">
    <source>
        <dbReference type="ARBA" id="ARBA00023002"/>
    </source>
</evidence>
<dbReference type="AlphaFoldDB" id="A0A812C805"/>
<dbReference type="InterPro" id="IPR050346">
    <property type="entry name" value="FMO-like"/>
</dbReference>
<keyword evidence="2 4" id="KW-0274">FAD</keyword>
<comment type="cofactor">
    <cofactor evidence="4">
        <name>FAD</name>
        <dbReference type="ChEBI" id="CHEBI:57692"/>
    </cofactor>
</comment>
<evidence type="ECO:0000256" key="4">
    <source>
        <dbReference type="RuleBase" id="RU361177"/>
    </source>
</evidence>